<proteinExistence type="predicted"/>
<keyword evidence="2" id="KW-1185">Reference proteome</keyword>
<organism evidence="1 2">
    <name type="scientific">Meloidogyne enterolobii</name>
    <name type="common">Root-knot nematode worm</name>
    <name type="synonym">Meloidogyne mayaguensis</name>
    <dbReference type="NCBI Taxonomy" id="390850"/>
    <lineage>
        <taxon>Eukaryota</taxon>
        <taxon>Metazoa</taxon>
        <taxon>Ecdysozoa</taxon>
        <taxon>Nematoda</taxon>
        <taxon>Chromadorea</taxon>
        <taxon>Rhabditida</taxon>
        <taxon>Tylenchina</taxon>
        <taxon>Tylenchomorpha</taxon>
        <taxon>Tylenchoidea</taxon>
        <taxon>Meloidogynidae</taxon>
        <taxon>Meloidogyninae</taxon>
        <taxon>Meloidogyne</taxon>
    </lineage>
</organism>
<evidence type="ECO:0000313" key="2">
    <source>
        <dbReference type="Proteomes" id="UP001497535"/>
    </source>
</evidence>
<sequence length="280" mass="32200">MPTIGTVYCWNLMLTLFALCLHCIFHFLITILLPDTKCLPEQLKNLSSILNRFQAKELFVLSFDPQTLGSNNEFSLSNPQIPLEDTSDLNQSPQQFIIEMDPIIIETDSSSNSQLKLQQQPSTSAAQFEAVELEEIPQQQKTIENPPPPSTTASSKTLKRTSNSKKSLLSFGSGVFKSNKEAKNEKRIDAPFSINLNFEGEKKIENSEEKEEEDDQQILINKEEKLEEDDGRRKNILEEKKVENKEEEKSILEKELMFLRQLIFYFYLIVSIILIFIIIF</sequence>
<reference evidence="1" key="1">
    <citation type="submission" date="2023-11" db="EMBL/GenBank/DDBJ databases">
        <authorList>
            <person name="Poullet M."/>
        </authorList>
    </citation>
    <scope>NUCLEOTIDE SEQUENCE</scope>
    <source>
        <strain evidence="1">E1834</strain>
    </source>
</reference>
<evidence type="ECO:0000313" key="1">
    <source>
        <dbReference type="EMBL" id="CAK5109671.1"/>
    </source>
</evidence>
<name>A0ACB1AW91_MELEN</name>
<dbReference type="EMBL" id="CAVMJV010000132">
    <property type="protein sequence ID" value="CAK5109671.1"/>
    <property type="molecule type" value="Genomic_DNA"/>
</dbReference>
<accession>A0ACB1AW91</accession>
<comment type="caution">
    <text evidence="1">The sequence shown here is derived from an EMBL/GenBank/DDBJ whole genome shotgun (WGS) entry which is preliminary data.</text>
</comment>
<dbReference type="Proteomes" id="UP001497535">
    <property type="component" value="Unassembled WGS sequence"/>
</dbReference>
<protein>
    <submittedName>
        <fullName evidence="1">Uncharacterized protein</fullName>
    </submittedName>
</protein>
<gene>
    <name evidence="1" type="ORF">MENTE1834_LOCUS44236</name>
</gene>